<keyword evidence="3" id="KW-0813">Transport</keyword>
<feature type="transmembrane region" description="Helical" evidence="11">
    <location>
        <begin position="260"/>
        <end position="286"/>
    </location>
</feature>
<protein>
    <recommendedName>
        <fullName evidence="14">Potassium transport protein</fullName>
    </recommendedName>
</protein>
<feature type="transmembrane region" description="Helical" evidence="11">
    <location>
        <begin position="320"/>
        <end position="340"/>
    </location>
</feature>
<reference evidence="12 13" key="1">
    <citation type="submission" date="2015-10" db="EMBL/GenBank/DDBJ databases">
        <title>Genome sequencing of Penicillium freii.</title>
        <authorList>
            <person name="Nguyen H.D."/>
            <person name="Visagie C.M."/>
            <person name="Seifert K.A."/>
        </authorList>
    </citation>
    <scope>NUCLEOTIDE SEQUENCE [LARGE SCALE GENOMIC DNA]</scope>
    <source>
        <strain evidence="12 13">DAOM 242723</strain>
    </source>
</reference>
<evidence type="ECO:0000313" key="13">
    <source>
        <dbReference type="Proteomes" id="UP000055045"/>
    </source>
</evidence>
<dbReference type="InterPro" id="IPR051143">
    <property type="entry name" value="TrkH_K-transport"/>
</dbReference>
<evidence type="ECO:0000256" key="1">
    <source>
        <dbReference type="ARBA" id="ARBA00004141"/>
    </source>
</evidence>
<dbReference type="InterPro" id="IPR004773">
    <property type="entry name" value="K/Na_transp_Trk1/HKT1"/>
</dbReference>
<comment type="similarity">
    <text evidence="2">Belongs to the TrkH potassium transport family.</text>
</comment>
<keyword evidence="5 11" id="KW-0812">Transmembrane</keyword>
<feature type="transmembrane region" description="Helical" evidence="11">
    <location>
        <begin position="382"/>
        <end position="402"/>
    </location>
</feature>
<evidence type="ECO:0000256" key="6">
    <source>
        <dbReference type="ARBA" id="ARBA00022958"/>
    </source>
</evidence>
<name>A0A101MBZ1_PENFR</name>
<evidence type="ECO:0000256" key="2">
    <source>
        <dbReference type="ARBA" id="ARBA00009137"/>
    </source>
</evidence>
<evidence type="ECO:0000313" key="12">
    <source>
        <dbReference type="EMBL" id="KUM57774.1"/>
    </source>
</evidence>
<dbReference type="PANTHER" id="PTHR31064">
    <property type="entry name" value="POTASSIUM TRANSPORT PROTEIN DDB_G0292412-RELATED"/>
    <property type="match status" value="1"/>
</dbReference>
<keyword evidence="6" id="KW-0630">Potassium</keyword>
<keyword evidence="8" id="KW-0406">Ion transport</keyword>
<feature type="region of interest" description="Disordered" evidence="10">
    <location>
        <begin position="76"/>
        <end position="110"/>
    </location>
</feature>
<dbReference type="GO" id="GO:0140107">
    <property type="term" value="F:high-affinity potassium ion transmembrane transporter activity"/>
    <property type="evidence" value="ECO:0007669"/>
    <property type="project" value="TreeGrafter"/>
</dbReference>
<dbReference type="GO" id="GO:0005886">
    <property type="term" value="C:plasma membrane"/>
    <property type="evidence" value="ECO:0007669"/>
    <property type="project" value="InterPro"/>
</dbReference>
<keyword evidence="9 11" id="KW-0472">Membrane</keyword>
<accession>A0A101MBZ1</accession>
<feature type="compositionally biased region" description="Basic and acidic residues" evidence="10">
    <location>
        <begin position="1"/>
        <end position="23"/>
    </location>
</feature>
<dbReference type="Pfam" id="PF02386">
    <property type="entry name" value="TrkH"/>
    <property type="match status" value="1"/>
</dbReference>
<evidence type="ECO:0000256" key="9">
    <source>
        <dbReference type="ARBA" id="ARBA00023136"/>
    </source>
</evidence>
<feature type="compositionally biased region" description="Basic and acidic residues" evidence="10">
    <location>
        <begin position="76"/>
        <end position="99"/>
    </location>
</feature>
<evidence type="ECO:0000256" key="4">
    <source>
        <dbReference type="ARBA" id="ARBA00022538"/>
    </source>
</evidence>
<evidence type="ECO:0000256" key="3">
    <source>
        <dbReference type="ARBA" id="ARBA00022448"/>
    </source>
</evidence>
<comment type="caution">
    <text evidence="12">The sequence shown here is derived from an EMBL/GenBank/DDBJ whole genome shotgun (WGS) entry which is preliminary data.</text>
</comment>
<sequence>MDDSGKERARVETQDVETQDKSSKVSLELNETKADDTAVLDINPTKQTITFAEDHRVSSDKDKALYIPPPWRRERGASFSEIDERPHDEDDYGRTEKVLSRRPTTRSMQSGTHTLERVVTSLFILEGSSSSDRRVPTTKRSDIKQLDLPNMSSQATLGRNSQFHNLSANDREALGGIEYRSLKLLLKIVVGYFFGLHLFGAICLVGWILHADPKYRDYLAECGQGNVWWGFYSAQTMINNLGFTLTPDSMISFQDATFPMILMSFLAFAGNTCYPCLLRLIIWIFYKICPAKSSLKDPLRFLLDHPRRCYTLLFPSGPTWILFGILFLMNSIDVILIIVLDLNNPAVNNLAPGPRVLAAIFQAASARHTGTSTFNLADVSPAVQFSLVVMMYIAVFPIAISIRASNVYEERTLGVYTTDGIMDEHNTRSYIISHIQNQLTFDLWYIFLGCFCICVAEAGKIADTSIPAFSVFSVLFEVVSAYGNVGLSLGYPTVSTSLSGEFTVFSKLVVCVIMIRGRHRGLPYKLDRAIVLPGERLEEGHPDGDKVQTEFD</sequence>
<dbReference type="EMBL" id="LLXE01000335">
    <property type="protein sequence ID" value="KUM57774.1"/>
    <property type="molecule type" value="Genomic_DNA"/>
</dbReference>
<evidence type="ECO:0000256" key="7">
    <source>
        <dbReference type="ARBA" id="ARBA00022989"/>
    </source>
</evidence>
<organism evidence="12 13">
    <name type="scientific">Penicillium freii</name>
    <dbReference type="NCBI Taxonomy" id="48697"/>
    <lineage>
        <taxon>Eukaryota</taxon>
        <taxon>Fungi</taxon>
        <taxon>Dikarya</taxon>
        <taxon>Ascomycota</taxon>
        <taxon>Pezizomycotina</taxon>
        <taxon>Eurotiomycetes</taxon>
        <taxon>Eurotiomycetidae</taxon>
        <taxon>Eurotiales</taxon>
        <taxon>Aspergillaceae</taxon>
        <taxon>Penicillium</taxon>
    </lineage>
</organism>
<comment type="subcellular location">
    <subcellularLocation>
        <location evidence="1">Membrane</location>
        <topology evidence="1">Multi-pass membrane protein</topology>
    </subcellularLocation>
</comment>
<dbReference type="GO" id="GO:1990573">
    <property type="term" value="P:potassium ion import across plasma membrane"/>
    <property type="evidence" value="ECO:0007669"/>
    <property type="project" value="TreeGrafter"/>
</dbReference>
<feature type="region of interest" description="Disordered" evidence="10">
    <location>
        <begin position="1"/>
        <end position="29"/>
    </location>
</feature>
<keyword evidence="7 11" id="KW-1133">Transmembrane helix</keyword>
<dbReference type="InterPro" id="IPR015958">
    <property type="entry name" value="Trk1_fungi"/>
</dbReference>
<evidence type="ECO:0008006" key="14">
    <source>
        <dbReference type="Google" id="ProtNLM"/>
    </source>
</evidence>
<evidence type="ECO:0000256" key="5">
    <source>
        <dbReference type="ARBA" id="ARBA00022692"/>
    </source>
</evidence>
<dbReference type="AlphaFoldDB" id="A0A101MBZ1"/>
<feature type="transmembrane region" description="Helical" evidence="11">
    <location>
        <begin position="184"/>
        <end position="209"/>
    </location>
</feature>
<dbReference type="STRING" id="48697.A0A101MBZ1"/>
<gene>
    <name evidence="12" type="ORF">ACN42_g9390</name>
</gene>
<proteinExistence type="inferred from homology"/>
<dbReference type="Proteomes" id="UP000055045">
    <property type="component" value="Unassembled WGS sequence"/>
</dbReference>
<dbReference type="GO" id="GO:0030007">
    <property type="term" value="P:intracellular potassium ion homeostasis"/>
    <property type="evidence" value="ECO:0007669"/>
    <property type="project" value="InterPro"/>
</dbReference>
<evidence type="ECO:0000256" key="8">
    <source>
        <dbReference type="ARBA" id="ARBA00023065"/>
    </source>
</evidence>
<keyword evidence="4" id="KW-0633">Potassium transport</keyword>
<dbReference type="InterPro" id="IPR003445">
    <property type="entry name" value="Cat_transpt"/>
</dbReference>
<evidence type="ECO:0000256" key="11">
    <source>
        <dbReference type="SAM" id="Phobius"/>
    </source>
</evidence>
<keyword evidence="13" id="KW-1185">Reference proteome</keyword>
<dbReference type="PIRSF" id="PIRSF002450">
    <property type="entry name" value="K+_transpter_TRK"/>
    <property type="match status" value="1"/>
</dbReference>
<dbReference type="PANTHER" id="PTHR31064:SF5">
    <property type="entry name" value="POTASSIUM ION TRANSPORTER (EUROFUNG)"/>
    <property type="match status" value="1"/>
</dbReference>
<evidence type="ECO:0000256" key="10">
    <source>
        <dbReference type="SAM" id="MobiDB-lite"/>
    </source>
</evidence>
<dbReference type="NCBIfam" id="TIGR00934">
    <property type="entry name" value="2a38euk"/>
    <property type="match status" value="1"/>
</dbReference>